<dbReference type="PANTHER" id="PTHR32108">
    <property type="entry name" value="DNA-DIRECTED RNA POLYMERASE SUBUNIT ALPHA"/>
    <property type="match status" value="1"/>
</dbReference>
<dbReference type="EMBL" id="SMMG02000001">
    <property type="protein sequence ID" value="KAA3487045.1"/>
    <property type="molecule type" value="Genomic_DNA"/>
</dbReference>
<dbReference type="GO" id="GO:0003964">
    <property type="term" value="F:RNA-directed DNA polymerase activity"/>
    <property type="evidence" value="ECO:0007669"/>
    <property type="project" value="UniProtKB-KW"/>
</dbReference>
<reference evidence="2" key="1">
    <citation type="journal article" date="2019" name="Plant Biotechnol. J.">
        <title>Genome sequencing of the Australian wild diploid species Gossypium australe highlights disease resistance and delayed gland morphogenesis.</title>
        <authorList>
            <person name="Cai Y."/>
            <person name="Cai X."/>
            <person name="Wang Q."/>
            <person name="Wang P."/>
            <person name="Zhang Y."/>
            <person name="Cai C."/>
            <person name="Xu Y."/>
            <person name="Wang K."/>
            <person name="Zhou Z."/>
            <person name="Wang C."/>
            <person name="Geng S."/>
            <person name="Li B."/>
            <person name="Dong Q."/>
            <person name="Hou Y."/>
            <person name="Wang H."/>
            <person name="Ai P."/>
            <person name="Liu Z."/>
            <person name="Yi F."/>
            <person name="Sun M."/>
            <person name="An G."/>
            <person name="Cheng J."/>
            <person name="Zhang Y."/>
            <person name="Shi Q."/>
            <person name="Xie Y."/>
            <person name="Shi X."/>
            <person name="Chang Y."/>
            <person name="Huang F."/>
            <person name="Chen Y."/>
            <person name="Hong S."/>
            <person name="Mi L."/>
            <person name="Sun Q."/>
            <person name="Zhang L."/>
            <person name="Zhou B."/>
            <person name="Peng R."/>
            <person name="Zhang X."/>
            <person name="Liu F."/>
        </authorList>
    </citation>
    <scope>NUCLEOTIDE SEQUENCE [LARGE SCALE GENOMIC DNA]</scope>
    <source>
        <strain evidence="2">cv. PA1801</strain>
    </source>
</reference>
<comment type="caution">
    <text evidence="1">The sequence shown here is derived from an EMBL/GenBank/DDBJ whole genome shotgun (WGS) entry which is preliminary data.</text>
</comment>
<keyword evidence="1" id="KW-0695">RNA-directed DNA polymerase</keyword>
<dbReference type="PANTHER" id="PTHR32108:SF5">
    <property type="entry name" value="DYNACTIN SUBUNIT 1-LIKE"/>
    <property type="match status" value="1"/>
</dbReference>
<protein>
    <submittedName>
        <fullName evidence="1">RNA-directed DNA polymerase (Reverse transcriptase), Ribonuclease H-like protein</fullName>
    </submittedName>
</protein>
<gene>
    <name evidence="1" type="ORF">EPI10_030901</name>
</gene>
<organism evidence="1 2">
    <name type="scientific">Gossypium australe</name>
    <dbReference type="NCBI Taxonomy" id="47621"/>
    <lineage>
        <taxon>Eukaryota</taxon>
        <taxon>Viridiplantae</taxon>
        <taxon>Streptophyta</taxon>
        <taxon>Embryophyta</taxon>
        <taxon>Tracheophyta</taxon>
        <taxon>Spermatophyta</taxon>
        <taxon>Magnoliopsida</taxon>
        <taxon>eudicotyledons</taxon>
        <taxon>Gunneridae</taxon>
        <taxon>Pentapetalae</taxon>
        <taxon>rosids</taxon>
        <taxon>malvids</taxon>
        <taxon>Malvales</taxon>
        <taxon>Malvaceae</taxon>
        <taxon>Malvoideae</taxon>
        <taxon>Gossypium</taxon>
    </lineage>
</organism>
<sequence>MLHQKLKLVTKGRLVTINAEKDIIAAVTSNARYLEVNDEAIECSFRSLEIVNAIFFVEGNKIPMPKTSKTTKMGIQLIGGKGAFLGKGLRRYLQGKVEPDTRQRKKELEKKQERRRARLSREEIKWEPMIFPHISNTFVSGGIIHPERGTPR</sequence>
<dbReference type="AlphaFoldDB" id="A0A5B6X204"/>
<evidence type="ECO:0000313" key="1">
    <source>
        <dbReference type="EMBL" id="KAA3487045.1"/>
    </source>
</evidence>
<keyword evidence="1" id="KW-0548">Nucleotidyltransferase</keyword>
<dbReference type="OrthoDB" id="1724165at2759"/>
<name>A0A5B6X204_9ROSI</name>
<keyword evidence="1" id="KW-0808">Transferase</keyword>
<dbReference type="Proteomes" id="UP000325315">
    <property type="component" value="Unassembled WGS sequence"/>
</dbReference>
<accession>A0A5B6X204</accession>
<keyword evidence="2" id="KW-1185">Reference proteome</keyword>
<proteinExistence type="predicted"/>
<evidence type="ECO:0000313" key="2">
    <source>
        <dbReference type="Proteomes" id="UP000325315"/>
    </source>
</evidence>